<comment type="caution">
    <text evidence="2">The sequence shown here is derived from an EMBL/GenBank/DDBJ whole genome shotgun (WGS) entry which is preliminary data.</text>
</comment>
<organism evidence="2 3">
    <name type="scientific">Brassica cretica</name>
    <name type="common">Mustard</name>
    <dbReference type="NCBI Taxonomy" id="69181"/>
    <lineage>
        <taxon>Eukaryota</taxon>
        <taxon>Viridiplantae</taxon>
        <taxon>Streptophyta</taxon>
        <taxon>Embryophyta</taxon>
        <taxon>Tracheophyta</taxon>
        <taxon>Spermatophyta</taxon>
        <taxon>Magnoliopsida</taxon>
        <taxon>eudicotyledons</taxon>
        <taxon>Gunneridae</taxon>
        <taxon>Pentapetalae</taxon>
        <taxon>rosids</taxon>
        <taxon>malvids</taxon>
        <taxon>Brassicales</taxon>
        <taxon>Brassicaceae</taxon>
        <taxon>Brassiceae</taxon>
        <taxon>Brassica</taxon>
    </lineage>
</organism>
<sequence length="128" mass="14471">MDFMVVSDRDFWGWQNPAGTSPEQPQIATMKEKSSHSPRKERLELSRHVLGEQKNDRSNMSISKLNFESRKGPFGVSSGFFRTRGKGDLGVRRPWRRNSVSRPGTSTLGVVYAAAQLSRPVVPRLRGR</sequence>
<feature type="region of interest" description="Disordered" evidence="1">
    <location>
        <begin position="14"/>
        <end position="42"/>
    </location>
</feature>
<reference evidence="2" key="1">
    <citation type="submission" date="2019-12" db="EMBL/GenBank/DDBJ databases">
        <title>Genome sequencing and annotation of Brassica cretica.</title>
        <authorList>
            <person name="Studholme D.J."/>
            <person name="Sarris P."/>
        </authorList>
    </citation>
    <scope>NUCLEOTIDE SEQUENCE</scope>
    <source>
        <strain evidence="2">PFS-109/04</strain>
        <tissue evidence="2">Leaf</tissue>
    </source>
</reference>
<gene>
    <name evidence="2" type="ORF">F2Q69_00010766</name>
</gene>
<evidence type="ECO:0000313" key="2">
    <source>
        <dbReference type="EMBL" id="KAF3560123.1"/>
    </source>
</evidence>
<evidence type="ECO:0000313" key="3">
    <source>
        <dbReference type="Proteomes" id="UP000712600"/>
    </source>
</evidence>
<accession>A0A8S9R8Z4</accession>
<dbReference type="AlphaFoldDB" id="A0A8S9R8Z4"/>
<evidence type="ECO:0000256" key="1">
    <source>
        <dbReference type="SAM" id="MobiDB-lite"/>
    </source>
</evidence>
<feature type="compositionally biased region" description="Polar residues" evidence="1">
    <location>
        <begin position="17"/>
        <end position="27"/>
    </location>
</feature>
<proteinExistence type="predicted"/>
<dbReference type="Proteomes" id="UP000712600">
    <property type="component" value="Unassembled WGS sequence"/>
</dbReference>
<dbReference type="EMBL" id="QGKX02000996">
    <property type="protein sequence ID" value="KAF3560123.1"/>
    <property type="molecule type" value="Genomic_DNA"/>
</dbReference>
<name>A0A8S9R8Z4_BRACR</name>
<feature type="compositionally biased region" description="Basic and acidic residues" evidence="1">
    <location>
        <begin position="30"/>
        <end position="42"/>
    </location>
</feature>
<protein>
    <submittedName>
        <fullName evidence="2">Uncharacterized protein</fullName>
    </submittedName>
</protein>